<keyword evidence="2" id="KW-1185">Reference proteome</keyword>
<gene>
    <name evidence="1" type="ORF">NCTC10283_00310</name>
</gene>
<dbReference type="OrthoDB" id="9861324at2"/>
<reference evidence="1 2" key="1">
    <citation type="submission" date="2018-06" db="EMBL/GenBank/DDBJ databases">
        <authorList>
            <consortium name="Pathogen Informatics"/>
            <person name="Doyle S."/>
        </authorList>
    </citation>
    <scope>NUCLEOTIDE SEQUENCE [LARGE SCALE GENOMIC DNA]</scope>
    <source>
        <strain evidence="1 2">NCTC10283</strain>
    </source>
</reference>
<evidence type="ECO:0000313" key="1">
    <source>
        <dbReference type="EMBL" id="SSY70229.1"/>
    </source>
</evidence>
<name>A0A376BKI6_9NEIS</name>
<accession>A0A376BKI6</accession>
<proteinExistence type="predicted"/>
<organism evidence="1 2">
    <name type="scientific">Alysiella crassa</name>
    <dbReference type="NCBI Taxonomy" id="153491"/>
    <lineage>
        <taxon>Bacteria</taxon>
        <taxon>Pseudomonadati</taxon>
        <taxon>Pseudomonadota</taxon>
        <taxon>Betaproteobacteria</taxon>
        <taxon>Neisseriales</taxon>
        <taxon>Neisseriaceae</taxon>
        <taxon>Alysiella</taxon>
    </lineage>
</organism>
<sequence length="74" mass="8230">MSQSPIFPRPRQCATHRRAIGTLTVQTVRRFSCLKKASAYTEYCARNCQHDRFVIQGGVCGVWLVCRVIGGGVS</sequence>
<dbReference type="STRING" id="1120980.GCA_000745955_02223"/>
<protein>
    <submittedName>
        <fullName evidence="1">Uncharacterized protein</fullName>
    </submittedName>
</protein>
<evidence type="ECO:0000313" key="2">
    <source>
        <dbReference type="Proteomes" id="UP000254209"/>
    </source>
</evidence>
<dbReference type="Proteomes" id="UP000254209">
    <property type="component" value="Unassembled WGS sequence"/>
</dbReference>
<dbReference type="RefSeq" id="WP_034294970.1">
    <property type="nucleotide sequence ID" value="NZ_CP091519.2"/>
</dbReference>
<dbReference type="AlphaFoldDB" id="A0A376BKI6"/>
<dbReference type="EMBL" id="UFSO01000002">
    <property type="protein sequence ID" value="SSY70229.1"/>
    <property type="molecule type" value="Genomic_DNA"/>
</dbReference>